<sequence length="440" mass="49243">MTISRELGAVYMRIFLVEAAYWIISIGMVFVNEFVLRYKDLTVFITIFQILFSLAILITLNYLTKNYLDPTSDTRHSTTNKNDVNSNDDDPLIVDGSDAEDVLFDAVSDKLINDNGHQNEQGHRIETPDSTVKLKMNRRKLSKTISEQSDKSSQGNMKQLFIVNIPHRINLETCKIVFPLSILYIGMLVMNNLCLENVGVAFYFVSRSLTTVFNVVFTFFLINEPVSRGALVCCGFIVLGFILGIDQESVIGSLSVTGVSFGVASSLFGSLFTIYTKKTLAKLDKNIWVLVLYNNINAILLCTPLLIVHGDIQALISEKVIKPSFWFLLSVSGVMAFFISIVTNASIKYTSPLTHNISGTAKACFQTVIAVVYSNDHKSYLWWISNITILVASAAYSRIKQLEMERRTSADLANQRALMNRGLRNNASELRPESCELAIK</sequence>
<feature type="transmembrane region" description="Helical" evidence="6">
    <location>
        <begin position="12"/>
        <end position="31"/>
    </location>
</feature>
<evidence type="ECO:0000259" key="7">
    <source>
        <dbReference type="Pfam" id="PF03151"/>
    </source>
</evidence>
<gene>
    <name evidence="8" type="primary">Slc35c1_0</name>
    <name evidence="8" type="ORF">g.18569</name>
</gene>
<evidence type="ECO:0000256" key="6">
    <source>
        <dbReference type="SAM" id="Phobius"/>
    </source>
</evidence>
<keyword evidence="3 6" id="KW-1133">Transmembrane helix</keyword>
<feature type="transmembrane region" description="Helical" evidence="6">
    <location>
        <begin position="43"/>
        <end position="63"/>
    </location>
</feature>
<dbReference type="PANTHER" id="PTHR11132">
    <property type="entry name" value="SOLUTE CARRIER FAMILY 35"/>
    <property type="match status" value="1"/>
</dbReference>
<comment type="subcellular location">
    <subcellularLocation>
        <location evidence="1">Membrane</location>
        <topology evidence="1">Multi-pass membrane protein</topology>
    </subcellularLocation>
</comment>
<evidence type="ECO:0000256" key="3">
    <source>
        <dbReference type="ARBA" id="ARBA00022989"/>
    </source>
</evidence>
<feature type="region of interest" description="Disordered" evidence="5">
    <location>
        <begin position="71"/>
        <end position="91"/>
    </location>
</feature>
<evidence type="ECO:0000256" key="4">
    <source>
        <dbReference type="ARBA" id="ARBA00023136"/>
    </source>
</evidence>
<evidence type="ECO:0000256" key="5">
    <source>
        <dbReference type="SAM" id="MobiDB-lite"/>
    </source>
</evidence>
<dbReference type="InterPro" id="IPR050186">
    <property type="entry name" value="TPT_transporter"/>
</dbReference>
<feature type="transmembrane region" description="Helical" evidence="6">
    <location>
        <begin position="287"/>
        <end position="307"/>
    </location>
</feature>
<name>A0A6G1SC19_9ACAR</name>
<proteinExistence type="predicted"/>
<keyword evidence="4 6" id="KW-0472">Membrane</keyword>
<reference evidence="8" key="1">
    <citation type="submission" date="2018-10" db="EMBL/GenBank/DDBJ databases">
        <title>Transcriptome assembly of Aceria tosichella (Wheat curl mite) Type 2.</title>
        <authorList>
            <person name="Scully E.D."/>
            <person name="Geib S.M."/>
            <person name="Palmer N.A."/>
            <person name="Gupta A.K."/>
            <person name="Sarath G."/>
            <person name="Tatineni S."/>
        </authorList>
    </citation>
    <scope>NUCLEOTIDE SEQUENCE</scope>
    <source>
        <strain evidence="8">LincolnNE</strain>
    </source>
</reference>
<protein>
    <submittedName>
        <fullName evidence="8">GDP-fucose transporter 1</fullName>
    </submittedName>
</protein>
<feature type="transmembrane region" description="Helical" evidence="6">
    <location>
        <begin position="251"/>
        <end position="275"/>
    </location>
</feature>
<dbReference type="Pfam" id="PF03151">
    <property type="entry name" value="TPT"/>
    <property type="match status" value="1"/>
</dbReference>
<dbReference type="InterPro" id="IPR004853">
    <property type="entry name" value="Sugar_P_trans_dom"/>
</dbReference>
<evidence type="ECO:0000256" key="1">
    <source>
        <dbReference type="ARBA" id="ARBA00004141"/>
    </source>
</evidence>
<dbReference type="GO" id="GO:0016020">
    <property type="term" value="C:membrane"/>
    <property type="evidence" value="ECO:0007669"/>
    <property type="project" value="UniProtKB-SubCell"/>
</dbReference>
<accession>A0A6G1SC19</accession>
<organism evidence="8">
    <name type="scientific">Aceria tosichella</name>
    <name type="common">wheat curl mite</name>
    <dbReference type="NCBI Taxonomy" id="561515"/>
    <lineage>
        <taxon>Eukaryota</taxon>
        <taxon>Metazoa</taxon>
        <taxon>Ecdysozoa</taxon>
        <taxon>Arthropoda</taxon>
        <taxon>Chelicerata</taxon>
        <taxon>Arachnida</taxon>
        <taxon>Acari</taxon>
        <taxon>Acariformes</taxon>
        <taxon>Trombidiformes</taxon>
        <taxon>Prostigmata</taxon>
        <taxon>Eupodina</taxon>
        <taxon>Eriophyoidea</taxon>
        <taxon>Eriophyidae</taxon>
        <taxon>Eriophyinae</taxon>
        <taxon>Aceriini</taxon>
        <taxon>Aceria</taxon>
    </lineage>
</organism>
<dbReference type="AlphaFoldDB" id="A0A6G1SC19"/>
<feature type="transmembrane region" description="Helical" evidence="6">
    <location>
        <begin position="200"/>
        <end position="222"/>
    </location>
</feature>
<keyword evidence="2 6" id="KW-0812">Transmembrane</keyword>
<feature type="transmembrane region" description="Helical" evidence="6">
    <location>
        <begin position="327"/>
        <end position="345"/>
    </location>
</feature>
<evidence type="ECO:0000313" key="8">
    <source>
        <dbReference type="EMBL" id="MDE47707.1"/>
    </source>
</evidence>
<feature type="domain" description="Sugar phosphate transporter" evidence="7">
    <location>
        <begin position="167"/>
        <end position="373"/>
    </location>
</feature>
<feature type="transmembrane region" description="Helical" evidence="6">
    <location>
        <begin position="229"/>
        <end position="245"/>
    </location>
</feature>
<evidence type="ECO:0000256" key="2">
    <source>
        <dbReference type="ARBA" id="ARBA00022692"/>
    </source>
</evidence>
<feature type="transmembrane region" description="Helical" evidence="6">
    <location>
        <begin position="380"/>
        <end position="399"/>
    </location>
</feature>
<dbReference type="EMBL" id="GGYP01002936">
    <property type="protein sequence ID" value="MDE47707.1"/>
    <property type="molecule type" value="Transcribed_RNA"/>
</dbReference>